<comment type="caution">
    <text evidence="1">The sequence shown here is derived from an EMBL/GenBank/DDBJ whole genome shotgun (WGS) entry which is preliminary data.</text>
</comment>
<sequence length="121" mass="13144">MVRRALDAELARLGRPAKTANRADEQLLASLRRLLAGDLAAATGWEDLGERLAGKGYALREAGGGLALFALSDERRMCKASELGCSYGSLMKRFGTPFPGHRHQYLVQRLLGRDEGCGVLE</sequence>
<evidence type="ECO:0000313" key="1">
    <source>
        <dbReference type="EMBL" id="PSL22322.1"/>
    </source>
</evidence>
<reference evidence="1 2" key="1">
    <citation type="submission" date="2018-03" db="EMBL/GenBank/DDBJ databases">
        <title>Genomic Encyclopedia of Archaeal and Bacterial Type Strains, Phase II (KMG-II): from individual species to whole genera.</title>
        <authorList>
            <person name="Goeker M."/>
        </authorList>
    </citation>
    <scope>NUCLEOTIDE SEQUENCE [LARGE SCALE GENOMIC DNA]</scope>
    <source>
        <strain evidence="1 2">DSM 100673</strain>
    </source>
</reference>
<protein>
    <submittedName>
        <fullName evidence="1">Uncharacterized protein</fullName>
    </submittedName>
</protein>
<dbReference type="EMBL" id="PYGJ01000001">
    <property type="protein sequence ID" value="PSL22322.1"/>
    <property type="molecule type" value="Genomic_DNA"/>
</dbReference>
<gene>
    <name evidence="1" type="ORF">CLV88_101749</name>
</gene>
<evidence type="ECO:0000313" key="2">
    <source>
        <dbReference type="Proteomes" id="UP000240418"/>
    </source>
</evidence>
<keyword evidence="2" id="KW-1185">Reference proteome</keyword>
<dbReference type="AlphaFoldDB" id="A0A2P8FKU2"/>
<name>A0A2P8FKU2_9RHOB</name>
<proteinExistence type="predicted"/>
<accession>A0A2P8FKU2</accession>
<dbReference type="Proteomes" id="UP000240418">
    <property type="component" value="Unassembled WGS sequence"/>
</dbReference>
<organism evidence="1 2">
    <name type="scientific">Shimia abyssi</name>
    <dbReference type="NCBI Taxonomy" id="1662395"/>
    <lineage>
        <taxon>Bacteria</taxon>
        <taxon>Pseudomonadati</taxon>
        <taxon>Pseudomonadota</taxon>
        <taxon>Alphaproteobacteria</taxon>
        <taxon>Rhodobacterales</taxon>
        <taxon>Roseobacteraceae</taxon>
    </lineage>
</organism>